<dbReference type="KEGG" id="tut:107364083"/>
<dbReference type="InterPro" id="IPR006553">
    <property type="entry name" value="Leu-rich_rpt_Cys-con_subtyp"/>
</dbReference>
<keyword evidence="2" id="KW-1185">Reference proteome</keyword>
<dbReference type="eggNOG" id="KOG3864">
    <property type="taxonomic scope" value="Eukaryota"/>
</dbReference>
<dbReference type="AlphaFoldDB" id="T1KGC6"/>
<dbReference type="SUPFAM" id="SSF52047">
    <property type="entry name" value="RNI-like"/>
    <property type="match status" value="1"/>
</dbReference>
<evidence type="ECO:0000313" key="2">
    <source>
        <dbReference type="Proteomes" id="UP000015104"/>
    </source>
</evidence>
<dbReference type="Gene3D" id="3.80.10.10">
    <property type="entry name" value="Ribonuclease Inhibitor"/>
    <property type="match status" value="1"/>
</dbReference>
<dbReference type="InterPro" id="IPR032675">
    <property type="entry name" value="LRR_dom_sf"/>
</dbReference>
<dbReference type="EnsemblMetazoa" id="tetur11g00330.1">
    <property type="protein sequence ID" value="tetur11g00330.1"/>
    <property type="gene ID" value="tetur11g00330"/>
</dbReference>
<proteinExistence type="predicted"/>
<gene>
    <name evidence="1" type="primary">107364083</name>
</gene>
<accession>T1KGC6</accession>
<organism evidence="1 2">
    <name type="scientific">Tetranychus urticae</name>
    <name type="common">Two-spotted spider mite</name>
    <dbReference type="NCBI Taxonomy" id="32264"/>
    <lineage>
        <taxon>Eukaryota</taxon>
        <taxon>Metazoa</taxon>
        <taxon>Ecdysozoa</taxon>
        <taxon>Arthropoda</taxon>
        <taxon>Chelicerata</taxon>
        <taxon>Arachnida</taxon>
        <taxon>Acari</taxon>
        <taxon>Acariformes</taxon>
        <taxon>Trombidiformes</taxon>
        <taxon>Prostigmata</taxon>
        <taxon>Eleutherengona</taxon>
        <taxon>Raphignathae</taxon>
        <taxon>Tetranychoidea</taxon>
        <taxon>Tetranychidae</taxon>
        <taxon>Tetranychus</taxon>
    </lineage>
</organism>
<evidence type="ECO:0000313" key="1">
    <source>
        <dbReference type="EnsemblMetazoa" id="tetur11g00330.1"/>
    </source>
</evidence>
<dbReference type="SMART" id="SM00367">
    <property type="entry name" value="LRR_CC"/>
    <property type="match status" value="1"/>
</dbReference>
<dbReference type="STRING" id="32264.T1KGC6"/>
<dbReference type="HOGENOM" id="CLU_100746_0_0_1"/>
<protein>
    <submittedName>
        <fullName evidence="1">Uncharacterized protein</fullName>
    </submittedName>
</protein>
<dbReference type="OMA" id="IFDMLYV"/>
<dbReference type="OrthoDB" id="5859291at2759"/>
<reference evidence="1" key="2">
    <citation type="submission" date="2015-06" db="UniProtKB">
        <authorList>
            <consortium name="EnsemblMetazoa"/>
        </authorList>
    </citation>
    <scope>IDENTIFICATION</scope>
</reference>
<reference evidence="2" key="1">
    <citation type="submission" date="2011-08" db="EMBL/GenBank/DDBJ databases">
        <authorList>
            <person name="Rombauts S."/>
        </authorList>
    </citation>
    <scope>NUCLEOTIDE SEQUENCE</scope>
    <source>
        <strain evidence="2">London</strain>
    </source>
</reference>
<dbReference type="EMBL" id="CAEY01000065">
    <property type="status" value="NOT_ANNOTATED_CDS"/>
    <property type="molecule type" value="Genomic_DNA"/>
</dbReference>
<dbReference type="Proteomes" id="UP000015104">
    <property type="component" value="Unassembled WGS sequence"/>
</dbReference>
<name>T1KGC6_TETUR</name>
<sequence>MNVLKIGASSRNFKGILNSSLLNLNRNPPEHRLARNFWTYWLNLISNRVYQERIDDVGPEQACAEWLIRNGCEIKWSTSEKLQVHYEDMPDINESTWIQGIKGDNSSLMSVGFDHFKSIKGPEKILFRRCHYLTDDALEKLTFIGHSLRHLQLISCHSITDEGVCSLTRLRKLAFIKLFDLSSVKDIEGCRQHLQEGLPECVVDWAKI</sequence>